<evidence type="ECO:0000256" key="23">
    <source>
        <dbReference type="ARBA" id="ARBA00072040"/>
    </source>
</evidence>
<dbReference type="Gene3D" id="3.30.200.20">
    <property type="entry name" value="Phosphorylase Kinase, domain 1"/>
    <property type="match status" value="1"/>
</dbReference>
<keyword evidence="10" id="KW-0732">Signal</keyword>
<evidence type="ECO:0000256" key="22">
    <source>
        <dbReference type="ARBA" id="ARBA00056628"/>
    </source>
</evidence>
<evidence type="ECO:0000259" key="26">
    <source>
        <dbReference type="PROSITE" id="PS50011"/>
    </source>
</evidence>
<comment type="catalytic activity">
    <reaction evidence="20">
        <text>L-seryl-[protein] + ATP = O-phospho-L-seryl-[protein] + ADP + H(+)</text>
        <dbReference type="Rhea" id="RHEA:17989"/>
        <dbReference type="Rhea" id="RHEA-COMP:9863"/>
        <dbReference type="Rhea" id="RHEA-COMP:11604"/>
        <dbReference type="ChEBI" id="CHEBI:15378"/>
        <dbReference type="ChEBI" id="CHEBI:29999"/>
        <dbReference type="ChEBI" id="CHEBI:30616"/>
        <dbReference type="ChEBI" id="CHEBI:83421"/>
        <dbReference type="ChEBI" id="CHEBI:456216"/>
        <dbReference type="EC" id="2.7.11.1"/>
    </reaction>
</comment>
<comment type="catalytic activity">
    <reaction evidence="19">
        <text>L-threonyl-[protein] + ATP = O-phospho-L-threonyl-[protein] + ADP + H(+)</text>
        <dbReference type="Rhea" id="RHEA:46608"/>
        <dbReference type="Rhea" id="RHEA-COMP:11060"/>
        <dbReference type="Rhea" id="RHEA-COMP:11605"/>
        <dbReference type="ChEBI" id="CHEBI:15378"/>
        <dbReference type="ChEBI" id="CHEBI:30013"/>
        <dbReference type="ChEBI" id="CHEBI:30616"/>
        <dbReference type="ChEBI" id="CHEBI:61977"/>
        <dbReference type="ChEBI" id="CHEBI:456216"/>
        <dbReference type="EC" id="2.7.11.1"/>
    </reaction>
</comment>
<protein>
    <recommendedName>
        <fullName evidence="23">Receptor kinase-like protein Xa21</fullName>
        <ecNumber evidence="3">2.7.11.1</ecNumber>
    </recommendedName>
</protein>
<evidence type="ECO:0000256" key="24">
    <source>
        <dbReference type="PROSITE-ProRule" id="PRU10141"/>
    </source>
</evidence>
<dbReference type="Gene3D" id="3.80.10.10">
    <property type="entry name" value="Ribonuclease Inhibitor"/>
    <property type="match status" value="1"/>
</dbReference>
<evidence type="ECO:0000256" key="12">
    <source>
        <dbReference type="ARBA" id="ARBA00022741"/>
    </source>
</evidence>
<dbReference type="PRINTS" id="PR00019">
    <property type="entry name" value="LEURICHRPT"/>
</dbReference>
<evidence type="ECO:0000256" key="20">
    <source>
        <dbReference type="ARBA" id="ARBA00048679"/>
    </source>
</evidence>
<name>A0A8K0MZG6_COCNU</name>
<dbReference type="SUPFAM" id="SSF56112">
    <property type="entry name" value="Protein kinase-like (PK-like)"/>
    <property type="match status" value="1"/>
</dbReference>
<feature type="binding site" evidence="24">
    <location>
        <position position="402"/>
    </location>
    <ligand>
        <name>ATP</name>
        <dbReference type="ChEBI" id="CHEBI:30616"/>
    </ligand>
</feature>
<dbReference type="GO" id="GO:0005789">
    <property type="term" value="C:endoplasmic reticulum membrane"/>
    <property type="evidence" value="ECO:0007669"/>
    <property type="project" value="UniProtKB-SubCell"/>
</dbReference>
<dbReference type="PROSITE" id="PS00108">
    <property type="entry name" value="PROTEIN_KINASE_ST"/>
    <property type="match status" value="1"/>
</dbReference>
<evidence type="ECO:0000256" key="18">
    <source>
        <dbReference type="ARBA" id="ARBA00023180"/>
    </source>
</evidence>
<evidence type="ECO:0000256" key="7">
    <source>
        <dbReference type="ARBA" id="ARBA00022614"/>
    </source>
</evidence>
<evidence type="ECO:0000256" key="19">
    <source>
        <dbReference type="ARBA" id="ARBA00047899"/>
    </source>
</evidence>
<dbReference type="InterPro" id="IPR017441">
    <property type="entry name" value="Protein_kinase_ATP_BS"/>
</dbReference>
<evidence type="ECO:0000256" key="5">
    <source>
        <dbReference type="ARBA" id="ARBA00022527"/>
    </source>
</evidence>
<dbReference type="EC" id="2.7.11.1" evidence="3"/>
<organism evidence="27 28">
    <name type="scientific">Cocos nucifera</name>
    <name type="common">Coconut palm</name>
    <dbReference type="NCBI Taxonomy" id="13894"/>
    <lineage>
        <taxon>Eukaryota</taxon>
        <taxon>Viridiplantae</taxon>
        <taxon>Streptophyta</taxon>
        <taxon>Embryophyta</taxon>
        <taxon>Tracheophyta</taxon>
        <taxon>Spermatophyta</taxon>
        <taxon>Magnoliopsida</taxon>
        <taxon>Liliopsida</taxon>
        <taxon>Arecaceae</taxon>
        <taxon>Arecoideae</taxon>
        <taxon>Cocoseae</taxon>
        <taxon>Attaleinae</taxon>
        <taxon>Cocos</taxon>
    </lineage>
</organism>
<evidence type="ECO:0000256" key="2">
    <source>
        <dbReference type="ARBA" id="ARBA00004389"/>
    </source>
</evidence>
<evidence type="ECO:0000256" key="21">
    <source>
        <dbReference type="ARBA" id="ARBA00054320"/>
    </source>
</evidence>
<dbReference type="OrthoDB" id="676979at2759"/>
<feature type="transmembrane region" description="Helical" evidence="25">
    <location>
        <begin position="310"/>
        <end position="335"/>
    </location>
</feature>
<keyword evidence="12 24" id="KW-0547">Nucleotide-binding</keyword>
<evidence type="ECO:0000256" key="14">
    <source>
        <dbReference type="ARBA" id="ARBA00022840"/>
    </source>
</evidence>
<keyword evidence="17 27" id="KW-0675">Receptor</keyword>
<keyword evidence="7" id="KW-0433">Leucine-rich repeat</keyword>
<keyword evidence="5" id="KW-0723">Serine/threonine-protein kinase</keyword>
<evidence type="ECO:0000256" key="3">
    <source>
        <dbReference type="ARBA" id="ARBA00012513"/>
    </source>
</evidence>
<feature type="domain" description="Protein kinase" evidence="26">
    <location>
        <begin position="371"/>
        <end position="666"/>
    </location>
</feature>
<evidence type="ECO:0000256" key="10">
    <source>
        <dbReference type="ARBA" id="ARBA00022729"/>
    </source>
</evidence>
<comment type="caution">
    <text evidence="27">The sequence shown here is derived from an EMBL/GenBank/DDBJ whole genome shotgun (WGS) entry which is preliminary data.</text>
</comment>
<evidence type="ECO:0000256" key="16">
    <source>
        <dbReference type="ARBA" id="ARBA00023136"/>
    </source>
</evidence>
<dbReference type="InterPro" id="IPR001611">
    <property type="entry name" value="Leu-rich_rpt"/>
</dbReference>
<keyword evidence="4" id="KW-1003">Cell membrane</keyword>
<dbReference type="InterPro" id="IPR011009">
    <property type="entry name" value="Kinase-like_dom_sf"/>
</dbReference>
<keyword evidence="9 25" id="KW-0812">Transmembrane</keyword>
<evidence type="ECO:0000256" key="1">
    <source>
        <dbReference type="ARBA" id="ARBA00004162"/>
    </source>
</evidence>
<dbReference type="EMBL" id="CM017874">
    <property type="protein sequence ID" value="KAG1335444.1"/>
    <property type="molecule type" value="Genomic_DNA"/>
</dbReference>
<comment type="subcellular location">
    <subcellularLocation>
        <location evidence="1">Cell membrane</location>
        <topology evidence="1">Single-pass membrane protein</topology>
    </subcellularLocation>
    <subcellularLocation>
        <location evidence="2">Endoplasmic reticulum membrane</location>
        <topology evidence="2">Single-pass membrane protein</topology>
    </subcellularLocation>
</comment>
<dbReference type="PANTHER" id="PTHR27008:SF596">
    <property type="entry name" value="OS02G0215500 PROTEIN"/>
    <property type="match status" value="1"/>
</dbReference>
<dbReference type="InterPro" id="IPR001245">
    <property type="entry name" value="Ser-Thr/Tyr_kinase_cat_dom"/>
</dbReference>
<dbReference type="Pfam" id="PF13855">
    <property type="entry name" value="LRR_8"/>
    <property type="match status" value="1"/>
</dbReference>
<dbReference type="GO" id="GO:0004674">
    <property type="term" value="F:protein serine/threonine kinase activity"/>
    <property type="evidence" value="ECO:0007669"/>
    <property type="project" value="UniProtKB-KW"/>
</dbReference>
<dbReference type="PANTHER" id="PTHR27008">
    <property type="entry name" value="OS04G0122200 PROTEIN"/>
    <property type="match status" value="1"/>
</dbReference>
<reference evidence="27" key="2">
    <citation type="submission" date="2019-07" db="EMBL/GenBank/DDBJ databases">
        <authorList>
            <person name="Yang Y."/>
            <person name="Bocs S."/>
            <person name="Baudouin L."/>
        </authorList>
    </citation>
    <scope>NUCLEOTIDE SEQUENCE</scope>
    <source>
        <tissue evidence="27">Spear leaf of Hainan Tall coconut</tissue>
    </source>
</reference>
<dbReference type="PROSITE" id="PS50011">
    <property type="entry name" value="PROTEIN_KINASE_DOM"/>
    <property type="match status" value="1"/>
</dbReference>
<dbReference type="InterPro" id="IPR051809">
    <property type="entry name" value="Plant_receptor-like_S/T_kinase"/>
</dbReference>
<proteinExistence type="predicted"/>
<dbReference type="Gene3D" id="1.10.510.10">
    <property type="entry name" value="Transferase(Phosphotransferase) domain 1"/>
    <property type="match status" value="1"/>
</dbReference>
<dbReference type="GO" id="GO:0005524">
    <property type="term" value="F:ATP binding"/>
    <property type="evidence" value="ECO:0007669"/>
    <property type="project" value="UniProtKB-UniRule"/>
</dbReference>
<dbReference type="SUPFAM" id="SSF52058">
    <property type="entry name" value="L domain-like"/>
    <property type="match status" value="1"/>
</dbReference>
<keyword evidence="18" id="KW-0325">Glycoprotein</keyword>
<evidence type="ECO:0000256" key="6">
    <source>
        <dbReference type="ARBA" id="ARBA00022553"/>
    </source>
</evidence>
<gene>
    <name evidence="27" type="ORF">COCNU_03G015630</name>
</gene>
<dbReference type="AlphaFoldDB" id="A0A8K0MZG6"/>
<dbReference type="Pfam" id="PF00560">
    <property type="entry name" value="LRR_1"/>
    <property type="match status" value="6"/>
</dbReference>
<comment type="function">
    <text evidence="21">Receptor kinase that detects X.oryzae pv. oryzae protein Ax21 to promote innate immunity. Following X.oryzae pv. oryzae protein Ax21 detection, undergoes cleavage, releasing the processed protein kinase Xa21 chain.</text>
</comment>
<evidence type="ECO:0000256" key="13">
    <source>
        <dbReference type="ARBA" id="ARBA00022777"/>
    </source>
</evidence>
<evidence type="ECO:0000256" key="11">
    <source>
        <dbReference type="ARBA" id="ARBA00022737"/>
    </source>
</evidence>
<dbReference type="FunFam" id="3.30.200.20:FF:000432">
    <property type="entry name" value="LRR receptor-like serine/threonine-protein kinase EFR"/>
    <property type="match status" value="1"/>
</dbReference>
<dbReference type="InterPro" id="IPR000719">
    <property type="entry name" value="Prot_kinase_dom"/>
</dbReference>
<dbReference type="CDD" id="cd14066">
    <property type="entry name" value="STKc_IRAK"/>
    <property type="match status" value="1"/>
</dbReference>
<keyword evidence="6" id="KW-0597">Phosphoprotein</keyword>
<evidence type="ECO:0000256" key="25">
    <source>
        <dbReference type="SAM" id="Phobius"/>
    </source>
</evidence>
<evidence type="ECO:0000256" key="15">
    <source>
        <dbReference type="ARBA" id="ARBA00022989"/>
    </source>
</evidence>
<dbReference type="Pfam" id="PF07714">
    <property type="entry name" value="PK_Tyr_Ser-Thr"/>
    <property type="match status" value="1"/>
</dbReference>
<dbReference type="InterPro" id="IPR032675">
    <property type="entry name" value="LRR_dom_sf"/>
</dbReference>
<sequence length="671" mass="74196">MMGLTNCTNLQHLDVSSNMLGGRMPNSIANLSTRLETLLLRHNHISGVIPDGVGKLINLSVLDMSTNLLQGSLHAEIGKLWRLQYLNLGENMIYGEIPSTLGNLTKMNTLYLQQNDLEGGIPSVFGNFQNLELLNLSSNKLTGAIPKEVMGLSSLSIFLDLSHNLLDGSIPSEVGNLKNIGKLNLSHNKLSGQLPGAIGECQILESLQMEFNLLEGEIPSSFSKLKGLQQLDLSHNLLSGRIPIYLEGFIYLQYLNLSFNNLEGDVPKEGIFSNLSAISLSGNDRLCGGIPVLHLPACSTETPWKRHKSFAFKAIIISVAGVVLCLIILLCFFVTRKWIPKSRMKSLSIFRLRDMHVQVSYDELSRATNGFSSANLIGAGSFGSVYKGIIMDHGSERIVAVKVLNLQRYGASRSFMVECKALRNIRHRNLVKIFTSCSSVDHHGNDFKALVFEFMPNGSLEERLHPNAREAHQSRGLSFIQRLNIAIDIASALEYLHRLGPMPIVHCDLKPSNVLLDNDLTAHVGDFGLARFLVQTHCESSQSSSSTVGIKGTIGYVPPEYGMGNQASTSGDVYSYGILLLEMFTGKRPTDDKFKDGLNLHKYVQMAFPEQVMDVIDPRLFSAEEYEECMVSVIKYGLLCSKESPEERLEMTEVAKEMVAIREKFLKGLSP</sequence>
<dbReference type="GO" id="GO:0005886">
    <property type="term" value="C:plasma membrane"/>
    <property type="evidence" value="ECO:0007669"/>
    <property type="project" value="UniProtKB-SubCell"/>
</dbReference>
<evidence type="ECO:0000313" key="28">
    <source>
        <dbReference type="Proteomes" id="UP000797356"/>
    </source>
</evidence>
<comment type="function">
    <text evidence="22">The processed protein kinase Xa21 chain released by protein cleavage after X.oryzae pv. oryzae protein Ax21 detection translocates into the nucleus where it can bind and regulate WRKY62, a transcription factor. Confers resistance to the bacterial pathogen X.oryzae pv. oryzae (Xoo).</text>
</comment>
<keyword evidence="8" id="KW-0808">Transferase</keyword>
<dbReference type="InterPro" id="IPR008271">
    <property type="entry name" value="Ser/Thr_kinase_AS"/>
</dbReference>
<evidence type="ECO:0000313" key="27">
    <source>
        <dbReference type="EMBL" id="KAG1335444.1"/>
    </source>
</evidence>
<dbReference type="SMART" id="SM00220">
    <property type="entry name" value="S_TKc"/>
    <property type="match status" value="1"/>
</dbReference>
<keyword evidence="13 27" id="KW-0418">Kinase</keyword>
<reference evidence="27" key="1">
    <citation type="journal article" date="2017" name="Gigascience">
        <title>The genome draft of coconut (Cocos nucifera).</title>
        <authorList>
            <person name="Xiao Y."/>
            <person name="Xu P."/>
            <person name="Fan H."/>
            <person name="Baudouin L."/>
            <person name="Xia W."/>
            <person name="Bocs S."/>
            <person name="Xu J."/>
            <person name="Li Q."/>
            <person name="Guo A."/>
            <person name="Zhou L."/>
            <person name="Li J."/>
            <person name="Wu Y."/>
            <person name="Ma Z."/>
            <person name="Armero A."/>
            <person name="Issali A.E."/>
            <person name="Liu N."/>
            <person name="Peng M."/>
            <person name="Yang Y."/>
        </authorList>
    </citation>
    <scope>NUCLEOTIDE SEQUENCE</scope>
    <source>
        <tissue evidence="27">Spear leaf of Hainan Tall coconut</tissue>
    </source>
</reference>
<evidence type="ECO:0000256" key="9">
    <source>
        <dbReference type="ARBA" id="ARBA00022692"/>
    </source>
</evidence>
<evidence type="ECO:0000256" key="17">
    <source>
        <dbReference type="ARBA" id="ARBA00023170"/>
    </source>
</evidence>
<keyword evidence="15 25" id="KW-1133">Transmembrane helix</keyword>
<dbReference type="FunFam" id="1.10.510.10:FF:000358">
    <property type="entry name" value="Putative leucine-rich repeat receptor-like serine/threonine-protein kinase"/>
    <property type="match status" value="1"/>
</dbReference>
<keyword evidence="28" id="KW-1185">Reference proteome</keyword>
<accession>A0A8K0MZG6</accession>
<dbReference type="Proteomes" id="UP000797356">
    <property type="component" value="Chromosome 3"/>
</dbReference>
<evidence type="ECO:0000256" key="8">
    <source>
        <dbReference type="ARBA" id="ARBA00022679"/>
    </source>
</evidence>
<keyword evidence="11" id="KW-0677">Repeat</keyword>
<keyword evidence="16 25" id="KW-0472">Membrane</keyword>
<evidence type="ECO:0000256" key="4">
    <source>
        <dbReference type="ARBA" id="ARBA00022475"/>
    </source>
</evidence>
<keyword evidence="14 24" id="KW-0067">ATP-binding</keyword>
<dbReference type="PROSITE" id="PS00107">
    <property type="entry name" value="PROTEIN_KINASE_ATP"/>
    <property type="match status" value="1"/>
</dbReference>
<dbReference type="FunFam" id="3.80.10.10:FF:000095">
    <property type="entry name" value="LRR receptor-like serine/threonine-protein kinase GSO1"/>
    <property type="match status" value="1"/>
</dbReference>